<dbReference type="FunFam" id="2.30.30.60:FF:000002">
    <property type="entry name" value="Mechanosensitive ion channel family protein"/>
    <property type="match status" value="1"/>
</dbReference>
<evidence type="ECO:0000259" key="12">
    <source>
        <dbReference type="Pfam" id="PF00924"/>
    </source>
</evidence>
<feature type="region of interest" description="Disordered" evidence="10">
    <location>
        <begin position="462"/>
        <end position="481"/>
    </location>
</feature>
<keyword evidence="7 11" id="KW-0472">Membrane</keyword>
<evidence type="ECO:0000256" key="9">
    <source>
        <dbReference type="ARBA" id="ARBA00093659"/>
    </source>
</evidence>
<feature type="transmembrane region" description="Helical" evidence="11">
    <location>
        <begin position="149"/>
        <end position="170"/>
    </location>
</feature>
<evidence type="ECO:0000313" key="13">
    <source>
        <dbReference type="EMBL" id="QYM79706.1"/>
    </source>
</evidence>
<evidence type="ECO:0000256" key="4">
    <source>
        <dbReference type="ARBA" id="ARBA00022692"/>
    </source>
</evidence>
<feature type="compositionally biased region" description="Basic and acidic residues" evidence="10">
    <location>
        <begin position="462"/>
        <end position="472"/>
    </location>
</feature>
<keyword evidence="14" id="KW-1185">Reference proteome</keyword>
<dbReference type="Gene3D" id="2.30.30.60">
    <property type="match status" value="1"/>
</dbReference>
<evidence type="ECO:0000256" key="11">
    <source>
        <dbReference type="SAM" id="Phobius"/>
    </source>
</evidence>
<dbReference type="GO" id="GO:0005886">
    <property type="term" value="C:plasma membrane"/>
    <property type="evidence" value="ECO:0007669"/>
    <property type="project" value="UniProtKB-SubCell"/>
</dbReference>
<dbReference type="EMBL" id="CP080507">
    <property type="protein sequence ID" value="QYM79706.1"/>
    <property type="molecule type" value="Genomic_DNA"/>
</dbReference>
<feature type="transmembrane region" description="Helical" evidence="11">
    <location>
        <begin position="215"/>
        <end position="244"/>
    </location>
</feature>
<evidence type="ECO:0000256" key="3">
    <source>
        <dbReference type="ARBA" id="ARBA00022519"/>
    </source>
</evidence>
<dbReference type="KEGG" id="ole:K0B96_03545"/>
<dbReference type="AlphaFoldDB" id="A0A8F9XLY7"/>
<keyword evidence="2" id="KW-1003">Cell membrane</keyword>
<evidence type="ECO:0000256" key="2">
    <source>
        <dbReference type="ARBA" id="ARBA00022475"/>
    </source>
</evidence>
<dbReference type="PANTHER" id="PTHR30414:SF0">
    <property type="entry name" value="MINICONDUCTANCE MECHANOSENSITIVE CHANNEL YBDG"/>
    <property type="match status" value="1"/>
</dbReference>
<dbReference type="GO" id="GO:0008381">
    <property type="term" value="F:mechanosensitive monoatomic ion channel activity"/>
    <property type="evidence" value="ECO:0007669"/>
    <property type="project" value="InterPro"/>
</dbReference>
<feature type="transmembrane region" description="Helical" evidence="11">
    <location>
        <begin position="109"/>
        <end position="129"/>
    </location>
</feature>
<keyword evidence="4 11" id="KW-0812">Transmembrane</keyword>
<protein>
    <recommendedName>
        <fullName evidence="8">Mechanosensing system component YbdG</fullName>
    </recommendedName>
    <alternativeName>
        <fullName evidence="9">Mechanosensitive channel homolog YbdG</fullName>
    </alternativeName>
</protein>
<dbReference type="SUPFAM" id="SSF50182">
    <property type="entry name" value="Sm-like ribonucleoproteins"/>
    <property type="match status" value="1"/>
</dbReference>
<feature type="transmembrane region" description="Helical" evidence="11">
    <location>
        <begin position="191"/>
        <end position="209"/>
    </location>
</feature>
<sequence>MGYIHVDEAAAGAAAGCWLGRKKNPAGAGRGLHEDAEVQESGAMQSLITTLSDWLVARGFDPGDAGLVSTTVGLLVLVALAWAGNFIAKRVILAAVTRIVKRTTFQWDDVLLEAGVFARLSHVAPAMVINAYGDDVFGHSPAVLAGVNAAVNVYLTFILLSVLFAILDAIQIMAEKRRAAEKTPIKGFFQAIKLIGALLGLIFVLATVLNKSPVYLLSGLGALTAVLLLVFRDAILGFVAGIMLSVNDMVRVGDWIEMPKAGADGYVIDVSLTTVKVQNWDKTITTIPTYSLISESFKNWRGMFESGGRRIKRALYLDVQTIRFADEKLIERWRGIDLLKEYLGHKREEIMKSNVERGTDLTILGNGRRITNVGTFRAYCVAYLKAHPQIHQDMTFLVRQLAPTEHGLPLEIYVFTTDNRWAYHEAIQADIFDHLFSVVGEFDLRIFQAPSGWNFTTALARPKGDAPERGEDAEAMLRANR</sequence>
<dbReference type="PANTHER" id="PTHR30414">
    <property type="entry name" value="MINICONDUCTANCE MECHANOSENSITIVE CHANNEL YBDG"/>
    <property type="match status" value="1"/>
</dbReference>
<keyword evidence="3" id="KW-0997">Cell inner membrane</keyword>
<dbReference type="GO" id="GO:0071470">
    <property type="term" value="P:cellular response to osmotic stress"/>
    <property type="evidence" value="ECO:0007669"/>
    <property type="project" value="InterPro"/>
</dbReference>
<feature type="transmembrane region" description="Helical" evidence="11">
    <location>
        <begin position="65"/>
        <end position="88"/>
    </location>
</feature>
<name>A0A8F9XLY7_9BACT</name>
<dbReference type="Proteomes" id="UP000825051">
    <property type="component" value="Chromosome"/>
</dbReference>
<feature type="domain" description="Mechanosensitive ion channel MscS" evidence="12">
    <location>
        <begin position="234"/>
        <end position="301"/>
    </location>
</feature>
<organism evidence="13 14">
    <name type="scientific">Horticoccus luteus</name>
    <dbReference type="NCBI Taxonomy" id="2862869"/>
    <lineage>
        <taxon>Bacteria</taxon>
        <taxon>Pseudomonadati</taxon>
        <taxon>Verrucomicrobiota</taxon>
        <taxon>Opitutia</taxon>
        <taxon>Opitutales</taxon>
        <taxon>Opitutaceae</taxon>
        <taxon>Horticoccus</taxon>
    </lineage>
</organism>
<evidence type="ECO:0000256" key="6">
    <source>
        <dbReference type="ARBA" id="ARBA00023016"/>
    </source>
</evidence>
<dbReference type="Pfam" id="PF00924">
    <property type="entry name" value="MS_channel_2nd"/>
    <property type="match status" value="1"/>
</dbReference>
<evidence type="ECO:0000256" key="8">
    <source>
        <dbReference type="ARBA" id="ARBA00093630"/>
    </source>
</evidence>
<gene>
    <name evidence="13" type="ORF">K0B96_03545</name>
</gene>
<proteinExistence type="predicted"/>
<dbReference type="InterPro" id="IPR023408">
    <property type="entry name" value="MscS_beta-dom_sf"/>
</dbReference>
<dbReference type="InterPro" id="IPR010920">
    <property type="entry name" value="LSM_dom_sf"/>
</dbReference>
<keyword evidence="6" id="KW-0346">Stress response</keyword>
<dbReference type="InterPro" id="IPR030192">
    <property type="entry name" value="YbdG"/>
</dbReference>
<reference evidence="13" key="1">
    <citation type="submission" date="2021-08" db="EMBL/GenBank/DDBJ databases">
        <title>Genome of a novel bacterium of the phylum Verrucomicrobia, Oleiharenicola sp. KSB-15.</title>
        <authorList>
            <person name="Chung J.-H."/>
            <person name="Ahn J.-H."/>
            <person name="Yoon Y."/>
            <person name="Kim D.-Y."/>
            <person name="An S.-H."/>
            <person name="Park I."/>
            <person name="Yeon J."/>
        </authorList>
    </citation>
    <scope>NUCLEOTIDE SEQUENCE</scope>
    <source>
        <strain evidence="13">KSB-15</strain>
    </source>
</reference>
<evidence type="ECO:0000256" key="5">
    <source>
        <dbReference type="ARBA" id="ARBA00022989"/>
    </source>
</evidence>
<dbReference type="RefSeq" id="WP_220163921.1">
    <property type="nucleotide sequence ID" value="NZ_CP080507.1"/>
</dbReference>
<evidence type="ECO:0000256" key="7">
    <source>
        <dbReference type="ARBA" id="ARBA00023136"/>
    </source>
</evidence>
<accession>A0A8F9XLY7</accession>
<keyword evidence="5 11" id="KW-1133">Transmembrane helix</keyword>
<evidence type="ECO:0000256" key="10">
    <source>
        <dbReference type="SAM" id="MobiDB-lite"/>
    </source>
</evidence>
<evidence type="ECO:0000313" key="14">
    <source>
        <dbReference type="Proteomes" id="UP000825051"/>
    </source>
</evidence>
<comment type="subcellular location">
    <subcellularLocation>
        <location evidence="1">Cell inner membrane</location>
        <topology evidence="1">Multi-pass membrane protein</topology>
    </subcellularLocation>
</comment>
<dbReference type="InterPro" id="IPR006685">
    <property type="entry name" value="MscS_channel_2nd"/>
</dbReference>
<evidence type="ECO:0000256" key="1">
    <source>
        <dbReference type="ARBA" id="ARBA00004429"/>
    </source>
</evidence>